<dbReference type="PANTHER" id="PTHR33541:SF12">
    <property type="entry name" value="PROTEIN BIG GRAIN 1-LIKE A"/>
    <property type="match status" value="1"/>
</dbReference>
<keyword evidence="7" id="KW-0927">Auxin signaling pathway</keyword>
<comment type="similarity">
    <text evidence="3">Belongs to the BIG GRAIN 1 (BG1) plant protein family.</text>
</comment>
<evidence type="ECO:0000256" key="4">
    <source>
        <dbReference type="ARBA" id="ARBA00022448"/>
    </source>
</evidence>
<reference evidence="10" key="1">
    <citation type="submission" date="2025-08" db="UniProtKB">
        <authorList>
            <consortium name="RefSeq"/>
        </authorList>
    </citation>
    <scope>IDENTIFICATION</scope>
    <source>
        <tissue evidence="10">Young leaves</tissue>
    </source>
</reference>
<dbReference type="GO" id="GO:0005886">
    <property type="term" value="C:plasma membrane"/>
    <property type="evidence" value="ECO:0007669"/>
    <property type="project" value="UniProtKB-SubCell"/>
</dbReference>
<dbReference type="GeneID" id="111462655"/>
<keyword evidence="5" id="KW-1003">Cell membrane</keyword>
<feature type="region of interest" description="Disordered" evidence="8">
    <location>
        <begin position="204"/>
        <end position="225"/>
    </location>
</feature>
<dbReference type="GO" id="GO:0009734">
    <property type="term" value="P:auxin-activated signaling pathway"/>
    <property type="evidence" value="ECO:0007669"/>
    <property type="project" value="UniProtKB-KW"/>
</dbReference>
<evidence type="ECO:0000256" key="5">
    <source>
        <dbReference type="ARBA" id="ARBA00022475"/>
    </source>
</evidence>
<sequence length="379" mass="42687">MKKWDKYEHRNPSFSSTLLDQIYRSITDGETKFYRETSTARKQSKTRGFEDQEMVNIRRTCMIEKWMAKRIDEKADDYRKKESCRKMPNDFDHDRDALFFTSTSNSSDSSSGGFSSSDSESAFGTKSSALSSCFTSSRLKTIRTGACSRLPETERKKTLFHGKINHREFDELPNSKSSGLKKVKQPISPGVRLAGLINSLFTAGNTRKSKKSPGTEKKVKTGEESTCSSASSFTRSCLSKNSASSRGNGAKRTVHFCPVSVIFDEEDGSSLMPVSIPTAWKIGRPAVQKPEEKELKSQFVEKSRKLKELHKKTRNHQEFVPTQIENGGDDDDDTASCSSSDLFELDHLEMIGQRRYGEELPVYETTHVEKNRAISKGLL</sequence>
<evidence type="ECO:0000313" key="10">
    <source>
        <dbReference type="RefSeq" id="XP_022962094.1"/>
    </source>
</evidence>
<evidence type="ECO:0000256" key="2">
    <source>
        <dbReference type="ARBA" id="ARBA00004236"/>
    </source>
</evidence>
<keyword evidence="6" id="KW-0472">Membrane</keyword>
<keyword evidence="4" id="KW-0813">Transport</keyword>
<proteinExistence type="inferred from homology"/>
<protein>
    <submittedName>
        <fullName evidence="10">Protein BIG GRAIN 1-like A</fullName>
    </submittedName>
</protein>
<dbReference type="AlphaFoldDB" id="A0A6J1HFW6"/>
<dbReference type="KEGG" id="cmos:111462655"/>
<dbReference type="PANTHER" id="PTHR33541">
    <property type="entry name" value="PROTEIN BIG GRAIN 1-LIKE A-RELATED"/>
    <property type="match status" value="1"/>
</dbReference>
<evidence type="ECO:0000256" key="8">
    <source>
        <dbReference type="SAM" id="MobiDB-lite"/>
    </source>
</evidence>
<dbReference type="RefSeq" id="XP_022962094.1">
    <property type="nucleotide sequence ID" value="XM_023106326.1"/>
</dbReference>
<accession>A0A6J1HFW6</accession>
<dbReference type="Proteomes" id="UP000504609">
    <property type="component" value="Unplaced"/>
</dbReference>
<evidence type="ECO:0000256" key="3">
    <source>
        <dbReference type="ARBA" id="ARBA00010067"/>
    </source>
</evidence>
<evidence type="ECO:0000256" key="7">
    <source>
        <dbReference type="ARBA" id="ARBA00023294"/>
    </source>
</evidence>
<comment type="function">
    <text evidence="1">Involved in auxin transport. Regulator of the auxin signaling pathway.</text>
</comment>
<evidence type="ECO:0000256" key="6">
    <source>
        <dbReference type="ARBA" id="ARBA00023136"/>
    </source>
</evidence>
<dbReference type="InterPro" id="IPR039621">
    <property type="entry name" value="BG1-like"/>
</dbReference>
<gene>
    <name evidence="10" type="primary">LOC111462655</name>
</gene>
<evidence type="ECO:0000256" key="1">
    <source>
        <dbReference type="ARBA" id="ARBA00002281"/>
    </source>
</evidence>
<organism evidence="9 10">
    <name type="scientific">Cucurbita moschata</name>
    <name type="common">Winter crookneck squash</name>
    <name type="synonym">Cucurbita pepo var. moschata</name>
    <dbReference type="NCBI Taxonomy" id="3662"/>
    <lineage>
        <taxon>Eukaryota</taxon>
        <taxon>Viridiplantae</taxon>
        <taxon>Streptophyta</taxon>
        <taxon>Embryophyta</taxon>
        <taxon>Tracheophyta</taxon>
        <taxon>Spermatophyta</taxon>
        <taxon>Magnoliopsida</taxon>
        <taxon>eudicotyledons</taxon>
        <taxon>Gunneridae</taxon>
        <taxon>Pentapetalae</taxon>
        <taxon>rosids</taxon>
        <taxon>fabids</taxon>
        <taxon>Cucurbitales</taxon>
        <taxon>Cucurbitaceae</taxon>
        <taxon>Cucurbiteae</taxon>
        <taxon>Cucurbita</taxon>
    </lineage>
</organism>
<keyword evidence="9" id="KW-1185">Reference proteome</keyword>
<comment type="subcellular location">
    <subcellularLocation>
        <location evidence="2">Cell membrane</location>
    </subcellularLocation>
</comment>
<feature type="compositionally biased region" description="Basic and acidic residues" evidence="8">
    <location>
        <begin position="213"/>
        <end position="223"/>
    </location>
</feature>
<name>A0A6J1HFW6_CUCMO</name>
<evidence type="ECO:0000313" key="9">
    <source>
        <dbReference type="Proteomes" id="UP000504609"/>
    </source>
</evidence>